<evidence type="ECO:0000313" key="2">
    <source>
        <dbReference type="EMBL" id="WPR90894.1"/>
    </source>
</evidence>
<proteinExistence type="predicted"/>
<gene>
    <name evidence="2" type="ORF">SM116_06255</name>
</gene>
<dbReference type="PANTHER" id="PTHR38011:SF12">
    <property type="entry name" value="BIFUNCTIONAL DEAMINASE-REDUCTASE DOMAIN PROTEIN"/>
    <property type="match status" value="1"/>
</dbReference>
<dbReference type="PANTHER" id="PTHR38011">
    <property type="entry name" value="DIHYDROFOLATE REDUCTASE FAMILY PROTEIN (AFU_ORTHOLOGUE AFUA_8G06820)"/>
    <property type="match status" value="1"/>
</dbReference>
<protein>
    <submittedName>
        <fullName evidence="2">Dihydrofolate reductase family protein</fullName>
    </submittedName>
</protein>
<dbReference type="EMBL" id="CP139368">
    <property type="protein sequence ID" value="WPR90894.1"/>
    <property type="molecule type" value="Genomic_DNA"/>
</dbReference>
<name>A0ABZ0SPK5_9MICO</name>
<dbReference type="InterPro" id="IPR050765">
    <property type="entry name" value="Riboflavin_Biosynth_HTPR"/>
</dbReference>
<evidence type="ECO:0000259" key="1">
    <source>
        <dbReference type="Pfam" id="PF01872"/>
    </source>
</evidence>
<dbReference type="InterPro" id="IPR024072">
    <property type="entry name" value="DHFR-like_dom_sf"/>
</dbReference>
<dbReference type="Pfam" id="PF01872">
    <property type="entry name" value="RibD_C"/>
    <property type="match status" value="1"/>
</dbReference>
<evidence type="ECO:0000313" key="3">
    <source>
        <dbReference type="Proteomes" id="UP001323798"/>
    </source>
</evidence>
<organism evidence="2 3">
    <name type="scientific">Microbacterium rhizosphaerae</name>
    <dbReference type="NCBI Taxonomy" id="1678237"/>
    <lineage>
        <taxon>Bacteria</taxon>
        <taxon>Bacillati</taxon>
        <taxon>Actinomycetota</taxon>
        <taxon>Actinomycetes</taxon>
        <taxon>Micrococcales</taxon>
        <taxon>Microbacteriaceae</taxon>
        <taxon>Microbacterium</taxon>
    </lineage>
</organism>
<accession>A0ABZ0SPK5</accession>
<dbReference type="SUPFAM" id="SSF53597">
    <property type="entry name" value="Dihydrofolate reductase-like"/>
    <property type="match status" value="1"/>
</dbReference>
<sequence>MNAVLADVSVSLDGFAAGPRVSVRDPMGLGGERLHRWLSPSPSDAVDAEVVRRMADSVGAVVLGRTTYDVGRAHWDGTPFPAPTFVVTHRTQDDIATGTGVFHFAGGIREAVDRAREAAGDRDVAVMGAAVTQQVIAAGLLDELHLHVVPVILGDGVRLLEGLGDDRIELEPLQVLSSDRVTHLRYRVRS</sequence>
<reference evidence="2 3" key="1">
    <citation type="submission" date="2023-11" db="EMBL/GenBank/DDBJ databases">
        <title>Genome sequence of Microbacterium rhizosphaerae KACC 19337.</title>
        <authorList>
            <person name="Choi H."/>
            <person name="Kim S."/>
            <person name="Kim Y."/>
            <person name="Kwon S.-W."/>
            <person name="Heo J."/>
        </authorList>
    </citation>
    <scope>NUCLEOTIDE SEQUENCE [LARGE SCALE GENOMIC DNA]</scope>
    <source>
        <strain evidence="2 3">KACC 19337</strain>
    </source>
</reference>
<keyword evidence="3" id="KW-1185">Reference proteome</keyword>
<dbReference type="Gene3D" id="3.40.430.10">
    <property type="entry name" value="Dihydrofolate Reductase, subunit A"/>
    <property type="match status" value="1"/>
</dbReference>
<dbReference type="RefSeq" id="WP_320943597.1">
    <property type="nucleotide sequence ID" value="NZ_BAABEU010000004.1"/>
</dbReference>
<dbReference type="Proteomes" id="UP001323798">
    <property type="component" value="Chromosome"/>
</dbReference>
<dbReference type="InterPro" id="IPR002734">
    <property type="entry name" value="RibDG_C"/>
</dbReference>
<feature type="domain" description="Bacterial bifunctional deaminase-reductase C-terminal" evidence="1">
    <location>
        <begin position="4"/>
        <end position="178"/>
    </location>
</feature>